<dbReference type="RefSeq" id="WP_038413956.1">
    <property type="nucleotide sequence ID" value="NZ_CP009455.1"/>
</dbReference>
<dbReference type="InterPro" id="IPR036390">
    <property type="entry name" value="WH_DNA-bd_sf"/>
</dbReference>
<comment type="similarity">
    <text evidence="1">In the C-terminal section; belongs to the class-I pyridoxal-phosphate-dependent aminotransferase family.</text>
</comment>
<dbReference type="CDD" id="cd07377">
    <property type="entry name" value="WHTH_GntR"/>
    <property type="match status" value="1"/>
</dbReference>
<protein>
    <submittedName>
        <fullName evidence="7">GntR family transcriptional regulator</fullName>
    </submittedName>
</protein>
<dbReference type="PANTHER" id="PTHR46577:SF2">
    <property type="entry name" value="TRANSCRIPTIONAL REGULATORY PROTEIN"/>
    <property type="match status" value="1"/>
</dbReference>
<gene>
    <name evidence="7" type="ORF">LK03_18915</name>
</gene>
<keyword evidence="8" id="KW-1185">Reference proteome</keyword>
<evidence type="ECO:0000256" key="2">
    <source>
        <dbReference type="ARBA" id="ARBA00022898"/>
    </source>
</evidence>
<dbReference type="InterPro" id="IPR036388">
    <property type="entry name" value="WH-like_DNA-bd_sf"/>
</dbReference>
<dbReference type="InterPro" id="IPR015424">
    <property type="entry name" value="PyrdxlP-dep_Trfase"/>
</dbReference>
<dbReference type="InterPro" id="IPR000524">
    <property type="entry name" value="Tscrpt_reg_HTH_GntR"/>
</dbReference>
<dbReference type="Pfam" id="PF00155">
    <property type="entry name" value="Aminotran_1_2"/>
    <property type="match status" value="1"/>
</dbReference>
<keyword evidence="2" id="KW-0663">Pyridoxal phosphate</keyword>
<dbReference type="Gene3D" id="1.10.10.10">
    <property type="entry name" value="Winged helix-like DNA-binding domain superfamily/Winged helix DNA-binding domain"/>
    <property type="match status" value="1"/>
</dbReference>
<evidence type="ECO:0000256" key="5">
    <source>
        <dbReference type="ARBA" id="ARBA00023163"/>
    </source>
</evidence>
<dbReference type="SUPFAM" id="SSF46785">
    <property type="entry name" value="Winged helix' DNA-binding domain"/>
    <property type="match status" value="1"/>
</dbReference>
<dbReference type="InterPro" id="IPR004839">
    <property type="entry name" value="Aminotransferase_I/II_large"/>
</dbReference>
<dbReference type="GO" id="GO:0003677">
    <property type="term" value="F:DNA binding"/>
    <property type="evidence" value="ECO:0007669"/>
    <property type="project" value="UniProtKB-KW"/>
</dbReference>
<evidence type="ECO:0000256" key="4">
    <source>
        <dbReference type="ARBA" id="ARBA00023125"/>
    </source>
</evidence>
<dbReference type="GO" id="GO:0030170">
    <property type="term" value="F:pyridoxal phosphate binding"/>
    <property type="evidence" value="ECO:0007669"/>
    <property type="project" value="InterPro"/>
</dbReference>
<keyword evidence="4" id="KW-0238">DNA-binding</keyword>
<feature type="domain" description="HTH gntR-type" evidence="6">
    <location>
        <begin position="10"/>
        <end position="78"/>
    </location>
</feature>
<evidence type="ECO:0000313" key="7">
    <source>
        <dbReference type="EMBL" id="AIR91213.1"/>
    </source>
</evidence>
<evidence type="ECO:0000313" key="8">
    <source>
        <dbReference type="Proteomes" id="UP000029493"/>
    </source>
</evidence>
<keyword evidence="3" id="KW-0805">Transcription regulation</keyword>
<dbReference type="PROSITE" id="PS50949">
    <property type="entry name" value="HTH_GNTR"/>
    <property type="match status" value="1"/>
</dbReference>
<dbReference type="Gene3D" id="3.40.640.10">
    <property type="entry name" value="Type I PLP-dependent aspartate aminotransferase-like (Major domain)"/>
    <property type="match status" value="1"/>
</dbReference>
<reference evidence="7 8" key="1">
    <citation type="submission" date="2014-09" db="EMBL/GenBank/DDBJ databases">
        <authorList>
            <person name="Chan K.-G."/>
        </authorList>
    </citation>
    <scope>NUCLEOTIDE SEQUENCE [LARGE SCALE GENOMIC DNA]</scope>
    <source>
        <strain evidence="7 8">ND07</strain>
    </source>
</reference>
<keyword evidence="5" id="KW-0804">Transcription</keyword>
<dbReference type="EMBL" id="CP009455">
    <property type="protein sequence ID" value="AIR91213.1"/>
    <property type="molecule type" value="Genomic_DNA"/>
</dbReference>
<dbReference type="Pfam" id="PF00392">
    <property type="entry name" value="GntR"/>
    <property type="match status" value="1"/>
</dbReference>
<proteinExistence type="inferred from homology"/>
<dbReference type="SMART" id="SM00345">
    <property type="entry name" value="HTH_GNTR"/>
    <property type="match status" value="1"/>
</dbReference>
<dbReference type="CDD" id="cd00609">
    <property type="entry name" value="AAT_like"/>
    <property type="match status" value="1"/>
</dbReference>
<accession>A0A089YHQ4</accession>
<sequence>MLELRPDSPTPLVNQIIDGLRELIDSQTLKPGAKVPSIRAFAATYSVSTFTVVEAYDRLVAQGLLTSRGNAGFFVSRASAERPGSESPVGDNQRPSFNAEWYLQQIFETRQLPFKPGCGWLPNDWMYEDGLRRGMRQVAGSPLELSGYGDPMGLPELRALTAQNLQQELSIVANPAQLMLTHGASQALDLAVRSLVRPGDVVLVDDPGYPNLMSILRFQGATLIGVPRTPHGYDLAQLERLLAEHRPTAFFTQPHLHSPTCSRTPLAQLHRLLQLSSQHGFRLIENNLYADMIAEPQPCLASLDHLQQVVYVGSYSKSISPNVRVGYLLANPQLIQQLVSLKMRSGLTTSQVMERVVYAAVIDGRWRKHLRRLRQHLAQAHQEVGQHLHRLGFELFVESDEGMYIWTRHPRLPDSAVLLDDALSQGIMLGPGQLFMVDAQATGWMRFNVAFSTDPALWTLLEQLLARHLRPTSD</sequence>
<dbReference type="InterPro" id="IPR015421">
    <property type="entry name" value="PyrdxlP-dep_Trfase_major"/>
</dbReference>
<dbReference type="SUPFAM" id="SSF53383">
    <property type="entry name" value="PLP-dependent transferases"/>
    <property type="match status" value="1"/>
</dbReference>
<dbReference type="GO" id="GO:0003700">
    <property type="term" value="F:DNA-binding transcription factor activity"/>
    <property type="evidence" value="ECO:0007669"/>
    <property type="project" value="InterPro"/>
</dbReference>
<dbReference type="KEGG" id="psw:LK03_18915"/>
<dbReference type="Proteomes" id="UP000029493">
    <property type="component" value="Chromosome"/>
</dbReference>
<dbReference type="PANTHER" id="PTHR46577">
    <property type="entry name" value="HTH-TYPE TRANSCRIPTIONAL REGULATORY PROTEIN GABR"/>
    <property type="match status" value="1"/>
</dbReference>
<dbReference type="InterPro" id="IPR051446">
    <property type="entry name" value="HTH_trans_reg/aminotransferase"/>
</dbReference>
<dbReference type="eggNOG" id="COG1167">
    <property type="taxonomic scope" value="Bacteria"/>
</dbReference>
<evidence type="ECO:0000256" key="3">
    <source>
        <dbReference type="ARBA" id="ARBA00023015"/>
    </source>
</evidence>
<dbReference type="OrthoDB" id="9802328at2"/>
<evidence type="ECO:0000256" key="1">
    <source>
        <dbReference type="ARBA" id="ARBA00005384"/>
    </source>
</evidence>
<dbReference type="AlphaFoldDB" id="A0A089YHQ4"/>
<evidence type="ECO:0000259" key="6">
    <source>
        <dbReference type="PROSITE" id="PS50949"/>
    </source>
</evidence>
<name>A0A089YHQ4_9PSED</name>
<organism evidence="7 8">
    <name type="scientific">Pseudomonas cremoricolorata</name>
    <dbReference type="NCBI Taxonomy" id="157783"/>
    <lineage>
        <taxon>Bacteria</taxon>
        <taxon>Pseudomonadati</taxon>
        <taxon>Pseudomonadota</taxon>
        <taxon>Gammaproteobacteria</taxon>
        <taxon>Pseudomonadales</taxon>
        <taxon>Pseudomonadaceae</taxon>
        <taxon>Pseudomonas</taxon>
    </lineage>
</organism>